<dbReference type="SUPFAM" id="SSF51197">
    <property type="entry name" value="Clavaminate synthase-like"/>
    <property type="match status" value="1"/>
</dbReference>
<evidence type="ECO:0000313" key="4">
    <source>
        <dbReference type="Proteomes" id="UP001530293"/>
    </source>
</evidence>
<dbReference type="PROSITE" id="PS51184">
    <property type="entry name" value="JMJC"/>
    <property type="match status" value="1"/>
</dbReference>
<sequence>MAPSSHRPPHRKSVPPPHRRGRGGRRRSLGKKIDDDDGGDGGGSITADTMTCVRDLKETKPTTCDDCTMQYTGWTVPNDNYMLPIINIADLTPEVFYNQYIRLRRPIVLTGMLPDLSGIEMWKDDNYLQSMLGGQSVMVERRSSTHDTFGEGIKVQMNFLRFLELMINDNDEMHYLTTQDVPTNSDGKPDLMSPLMKELKTDFPLRPKLMGNLVPQNINLWMGNAANGASSGLHHDYHDNLYIVLKGRKRFRLYSPLDAKKMYTTGELRKVHPNGRINYNGEETTAAGLDPATLVTWRKKEAEKMLEDAERAVEEGKPGAQEQLEQAEHLLNMAMDAVLDAEIHEDSDLHRHRIDDTTAKRPNNFSKVEVKYLDDKETLKVKYPEFLDANAAFCTLEAGSMLYLPASWFHEVTSYGTRDGHMAMNYWFHPPDGVDFVAPYSSDFWTNDFYERFDSKAGISEATTISQQR</sequence>
<dbReference type="Pfam" id="PF13621">
    <property type="entry name" value="Cupin_8"/>
    <property type="match status" value="1"/>
</dbReference>
<organism evidence="3 4">
    <name type="scientific">Discostella pseudostelligera</name>
    <dbReference type="NCBI Taxonomy" id="259834"/>
    <lineage>
        <taxon>Eukaryota</taxon>
        <taxon>Sar</taxon>
        <taxon>Stramenopiles</taxon>
        <taxon>Ochrophyta</taxon>
        <taxon>Bacillariophyta</taxon>
        <taxon>Coscinodiscophyceae</taxon>
        <taxon>Thalassiosirophycidae</taxon>
        <taxon>Stephanodiscales</taxon>
        <taxon>Stephanodiscaceae</taxon>
        <taxon>Discostella</taxon>
    </lineage>
</organism>
<accession>A0ABD3M945</accession>
<feature type="domain" description="JmjC" evidence="2">
    <location>
        <begin position="182"/>
        <end position="445"/>
    </location>
</feature>
<dbReference type="InterPro" id="IPR041667">
    <property type="entry name" value="Cupin_8"/>
</dbReference>
<evidence type="ECO:0000256" key="1">
    <source>
        <dbReference type="SAM" id="MobiDB-lite"/>
    </source>
</evidence>
<proteinExistence type="predicted"/>
<evidence type="ECO:0000259" key="2">
    <source>
        <dbReference type="PROSITE" id="PS51184"/>
    </source>
</evidence>
<dbReference type="AlphaFoldDB" id="A0ABD3M945"/>
<reference evidence="3 4" key="1">
    <citation type="submission" date="2024-10" db="EMBL/GenBank/DDBJ databases">
        <title>Updated reference genomes for cyclostephanoid diatoms.</title>
        <authorList>
            <person name="Roberts W.R."/>
            <person name="Alverson A.J."/>
        </authorList>
    </citation>
    <scope>NUCLEOTIDE SEQUENCE [LARGE SCALE GENOMIC DNA]</scope>
    <source>
        <strain evidence="3 4">AJA232-27</strain>
    </source>
</reference>
<feature type="compositionally biased region" description="Basic residues" evidence="1">
    <location>
        <begin position="7"/>
        <end position="30"/>
    </location>
</feature>
<dbReference type="PANTHER" id="PTHR12461">
    <property type="entry name" value="HYPOXIA-INDUCIBLE FACTOR 1 ALPHA INHIBITOR-RELATED"/>
    <property type="match status" value="1"/>
</dbReference>
<gene>
    <name evidence="3" type="ORF">ACHAWU_002889</name>
</gene>
<dbReference type="EMBL" id="JALLBG020000273">
    <property type="protein sequence ID" value="KAL3757050.1"/>
    <property type="molecule type" value="Genomic_DNA"/>
</dbReference>
<name>A0ABD3M945_9STRA</name>
<dbReference type="InterPro" id="IPR014710">
    <property type="entry name" value="RmlC-like_jellyroll"/>
</dbReference>
<dbReference type="Proteomes" id="UP001530293">
    <property type="component" value="Unassembled WGS sequence"/>
</dbReference>
<dbReference type="Gene3D" id="2.60.120.10">
    <property type="entry name" value="Jelly Rolls"/>
    <property type="match status" value="2"/>
</dbReference>
<keyword evidence="4" id="KW-1185">Reference proteome</keyword>
<comment type="caution">
    <text evidence="3">The sequence shown here is derived from an EMBL/GenBank/DDBJ whole genome shotgun (WGS) entry which is preliminary data.</text>
</comment>
<feature type="region of interest" description="Disordered" evidence="1">
    <location>
        <begin position="1"/>
        <end position="47"/>
    </location>
</feature>
<dbReference type="PANTHER" id="PTHR12461:SF100">
    <property type="entry name" value="JMJC DOMAIN-CONTAINING PROTEIN 4"/>
    <property type="match status" value="1"/>
</dbReference>
<dbReference type="InterPro" id="IPR003347">
    <property type="entry name" value="JmjC_dom"/>
</dbReference>
<evidence type="ECO:0000313" key="3">
    <source>
        <dbReference type="EMBL" id="KAL3757050.1"/>
    </source>
</evidence>
<protein>
    <recommendedName>
        <fullName evidence="2">JmjC domain-containing protein</fullName>
    </recommendedName>
</protein>